<keyword evidence="2" id="KW-0732">Signal</keyword>
<dbReference type="PATRIC" id="fig|1396.535.peg.317"/>
<dbReference type="AlphaFoldDB" id="A0A162P1V2"/>
<dbReference type="EMBL" id="LJKE01000051">
    <property type="protein sequence ID" value="KZD64262.1"/>
    <property type="molecule type" value="Genomic_DNA"/>
</dbReference>
<accession>A0A162P1V2</accession>
<sequence length="95" mass="9358">MKKTIGKIALGIAFTGITALGLNAGFTNQAGHAHFPSPPAPSFSEGHTGGAPALNIGDTGGAPKQEGHTHFPAPKVEAHGHTGGAPANSEIGTSI</sequence>
<evidence type="ECO:0000313" key="4">
    <source>
        <dbReference type="Proteomes" id="UP000076482"/>
    </source>
</evidence>
<name>A0A162P1V2_BACCE</name>
<evidence type="ECO:0000313" key="3">
    <source>
        <dbReference type="EMBL" id="KZD64262.1"/>
    </source>
</evidence>
<proteinExistence type="predicted"/>
<reference evidence="3 4" key="1">
    <citation type="submission" date="2015-09" db="EMBL/GenBank/DDBJ databases">
        <title>Bacillus cereus food isolates.</title>
        <authorList>
            <person name="Boekhorst J."/>
        </authorList>
    </citation>
    <scope>NUCLEOTIDE SEQUENCE [LARGE SCALE GENOMIC DNA]</scope>
    <source>
        <strain evidence="3 4">B4088</strain>
    </source>
</reference>
<feature type="region of interest" description="Disordered" evidence="1">
    <location>
        <begin position="33"/>
        <end position="95"/>
    </location>
</feature>
<evidence type="ECO:0008006" key="5">
    <source>
        <dbReference type="Google" id="ProtNLM"/>
    </source>
</evidence>
<protein>
    <recommendedName>
        <fullName evidence="5">Group-specific protein</fullName>
    </recommendedName>
</protein>
<feature type="chain" id="PRO_5038728647" description="Group-specific protein" evidence="2">
    <location>
        <begin position="25"/>
        <end position="95"/>
    </location>
</feature>
<gene>
    <name evidence="3" type="ORF">B4088_3031</name>
</gene>
<dbReference type="RefSeq" id="WP_063261407.1">
    <property type="nucleotide sequence ID" value="NZ_LJKE01000051.1"/>
</dbReference>
<comment type="caution">
    <text evidence="3">The sequence shown here is derived from an EMBL/GenBank/DDBJ whole genome shotgun (WGS) entry which is preliminary data.</text>
</comment>
<evidence type="ECO:0000256" key="1">
    <source>
        <dbReference type="SAM" id="MobiDB-lite"/>
    </source>
</evidence>
<evidence type="ECO:0000256" key="2">
    <source>
        <dbReference type="SAM" id="SignalP"/>
    </source>
</evidence>
<feature type="signal peptide" evidence="2">
    <location>
        <begin position="1"/>
        <end position="24"/>
    </location>
</feature>
<dbReference type="Proteomes" id="UP000076482">
    <property type="component" value="Unassembled WGS sequence"/>
</dbReference>
<organism evidence="3 4">
    <name type="scientific">Bacillus cereus</name>
    <dbReference type="NCBI Taxonomy" id="1396"/>
    <lineage>
        <taxon>Bacteria</taxon>
        <taxon>Bacillati</taxon>
        <taxon>Bacillota</taxon>
        <taxon>Bacilli</taxon>
        <taxon>Bacillales</taxon>
        <taxon>Bacillaceae</taxon>
        <taxon>Bacillus</taxon>
        <taxon>Bacillus cereus group</taxon>
    </lineage>
</organism>